<protein>
    <submittedName>
        <fullName evidence="1">Uncharacterized protein</fullName>
    </submittedName>
</protein>
<organism evidence="1">
    <name type="scientific">bioreactor metagenome</name>
    <dbReference type="NCBI Taxonomy" id="1076179"/>
    <lineage>
        <taxon>unclassified sequences</taxon>
        <taxon>metagenomes</taxon>
        <taxon>ecological metagenomes</taxon>
    </lineage>
</organism>
<name>A0A644X341_9ZZZZ</name>
<evidence type="ECO:0000313" key="1">
    <source>
        <dbReference type="EMBL" id="MPM08713.1"/>
    </source>
</evidence>
<dbReference type="AlphaFoldDB" id="A0A644X341"/>
<comment type="caution">
    <text evidence="1">The sequence shown here is derived from an EMBL/GenBank/DDBJ whole genome shotgun (WGS) entry which is preliminary data.</text>
</comment>
<sequence length="80" mass="9000">MDECTVSVLKQSMDTVNDLFPTIKEYYLSISLDVIVCGDFSDYTINEIINQAKVTHDILTGNLEIVAVETLNSKVEKENK</sequence>
<reference evidence="1" key="1">
    <citation type="submission" date="2019-08" db="EMBL/GenBank/DDBJ databases">
        <authorList>
            <person name="Kucharzyk K."/>
            <person name="Murdoch R.W."/>
            <person name="Higgins S."/>
            <person name="Loffler F."/>
        </authorList>
    </citation>
    <scope>NUCLEOTIDE SEQUENCE</scope>
</reference>
<proteinExistence type="predicted"/>
<accession>A0A644X341</accession>
<gene>
    <name evidence="1" type="ORF">SDC9_55027</name>
</gene>
<dbReference type="EMBL" id="VSSQ01001483">
    <property type="protein sequence ID" value="MPM08713.1"/>
    <property type="molecule type" value="Genomic_DNA"/>
</dbReference>